<dbReference type="EMBL" id="BSPB01000001">
    <property type="protein sequence ID" value="GLS12623.1"/>
    <property type="molecule type" value="Genomic_DNA"/>
</dbReference>
<keyword evidence="2" id="KW-1185">Reference proteome</keyword>
<accession>A0ABQ6BZ53</accession>
<protein>
    <recommendedName>
        <fullName evidence="3">Type IV pilus modification protein PilV</fullName>
    </recommendedName>
</protein>
<dbReference type="Proteomes" id="UP001156903">
    <property type="component" value="Unassembled WGS sequence"/>
</dbReference>
<dbReference type="InterPro" id="IPR012902">
    <property type="entry name" value="N_methyl_site"/>
</dbReference>
<comment type="caution">
    <text evidence="1">The sequence shown here is derived from an EMBL/GenBank/DDBJ whole genome shotgun (WGS) entry which is preliminary data.</text>
</comment>
<organism evidence="1 2">
    <name type="scientific">Hydrogenophaga electricum</name>
    <dbReference type="NCBI Taxonomy" id="1230953"/>
    <lineage>
        <taxon>Bacteria</taxon>
        <taxon>Pseudomonadati</taxon>
        <taxon>Pseudomonadota</taxon>
        <taxon>Betaproteobacteria</taxon>
        <taxon>Burkholderiales</taxon>
        <taxon>Comamonadaceae</taxon>
        <taxon>Hydrogenophaga</taxon>
    </lineage>
</organism>
<evidence type="ECO:0000313" key="1">
    <source>
        <dbReference type="EMBL" id="GLS12623.1"/>
    </source>
</evidence>
<evidence type="ECO:0008006" key="3">
    <source>
        <dbReference type="Google" id="ProtNLM"/>
    </source>
</evidence>
<reference evidence="2" key="1">
    <citation type="journal article" date="2019" name="Int. J. Syst. Evol. Microbiol.">
        <title>The Global Catalogue of Microorganisms (GCM) 10K type strain sequencing project: providing services to taxonomists for standard genome sequencing and annotation.</title>
        <authorList>
            <consortium name="The Broad Institute Genomics Platform"/>
            <consortium name="The Broad Institute Genome Sequencing Center for Infectious Disease"/>
            <person name="Wu L."/>
            <person name="Ma J."/>
        </authorList>
    </citation>
    <scope>NUCLEOTIDE SEQUENCE [LARGE SCALE GENOMIC DNA]</scope>
    <source>
        <strain evidence="2">NBRC 109341</strain>
    </source>
</reference>
<dbReference type="InterPro" id="IPR013362">
    <property type="entry name" value="Pilus_4_PilV"/>
</dbReference>
<dbReference type="Pfam" id="PF07963">
    <property type="entry name" value="N_methyl"/>
    <property type="match status" value="1"/>
</dbReference>
<proteinExistence type="predicted"/>
<dbReference type="NCBIfam" id="TIGR02523">
    <property type="entry name" value="type_IV_pilV"/>
    <property type="match status" value="1"/>
</dbReference>
<evidence type="ECO:0000313" key="2">
    <source>
        <dbReference type="Proteomes" id="UP001156903"/>
    </source>
</evidence>
<sequence>MKPFSNLIAQARRQRGSSMLEILVSLLVISLGLLGVAGLSAATFSYNKTAQVRLTGLGLVNDYADRARANIYGYDLNQYNINLTDTTPDEIDAAPDEASASTAATNVAQDDRRYFMTAASNYLPQGKVVVTSDRTVRSMDIWLLWKEPQTEANDILFSAGQDSCPNISGTDDYNCMYFRVGL</sequence>
<dbReference type="RefSeq" id="WP_284306138.1">
    <property type="nucleotide sequence ID" value="NZ_BSPB01000001.1"/>
</dbReference>
<name>A0ABQ6BZ53_9BURK</name>
<gene>
    <name evidence="1" type="ORF">GCM10007935_00490</name>
</gene>